<comment type="caution">
    <text evidence="1">The sequence shown here is derived from an EMBL/GenBank/DDBJ whole genome shotgun (WGS) entry which is preliminary data.</text>
</comment>
<organism evidence="1 2">
    <name type="scientific">Thermoproteota archaeon</name>
    <dbReference type="NCBI Taxonomy" id="2056631"/>
    <lineage>
        <taxon>Archaea</taxon>
        <taxon>Thermoproteota</taxon>
    </lineage>
</organism>
<gene>
    <name evidence="1" type="ORF">DRJ31_10365</name>
</gene>
<name>A0A497EJI2_9CREN</name>
<dbReference type="Proteomes" id="UP000278475">
    <property type="component" value="Unassembled WGS sequence"/>
</dbReference>
<dbReference type="AlphaFoldDB" id="A0A497EJI2"/>
<sequence>MIASIVSFDDFLELATKYAIIRLYAVNQYSGRLRLYALAKNDDDVFIFEIYLTEDDDETLEKMTQRLEKNGFFEADEIMEV</sequence>
<reference evidence="1 2" key="1">
    <citation type="submission" date="2018-06" db="EMBL/GenBank/DDBJ databases">
        <title>Extensive metabolic versatility and redundancy in microbially diverse, dynamic hydrothermal sediments.</title>
        <authorList>
            <person name="Dombrowski N."/>
            <person name="Teske A."/>
            <person name="Baker B.J."/>
        </authorList>
    </citation>
    <scope>NUCLEOTIDE SEQUENCE [LARGE SCALE GENOMIC DNA]</scope>
    <source>
        <strain evidence="1">B66_G16</strain>
    </source>
</reference>
<protein>
    <submittedName>
        <fullName evidence="1">Uncharacterized protein</fullName>
    </submittedName>
</protein>
<dbReference type="EMBL" id="QMQV01000205">
    <property type="protein sequence ID" value="RLE46126.1"/>
    <property type="molecule type" value="Genomic_DNA"/>
</dbReference>
<evidence type="ECO:0000313" key="1">
    <source>
        <dbReference type="EMBL" id="RLE46126.1"/>
    </source>
</evidence>
<evidence type="ECO:0000313" key="2">
    <source>
        <dbReference type="Proteomes" id="UP000278475"/>
    </source>
</evidence>
<accession>A0A497EJI2</accession>
<proteinExistence type="predicted"/>